<proteinExistence type="predicted"/>
<name>A0A7Z7AYZ1_9EURY</name>
<dbReference type="EMBL" id="FNCA01000011">
    <property type="protein sequence ID" value="SDG29336.1"/>
    <property type="molecule type" value="Genomic_DNA"/>
</dbReference>
<keyword evidence="1" id="KW-0812">Transmembrane</keyword>
<feature type="transmembrane region" description="Helical" evidence="1">
    <location>
        <begin position="20"/>
        <end position="39"/>
    </location>
</feature>
<organism evidence="2 3">
    <name type="scientific">Methanolobus vulcani</name>
    <dbReference type="NCBI Taxonomy" id="38026"/>
    <lineage>
        <taxon>Archaea</taxon>
        <taxon>Methanobacteriati</taxon>
        <taxon>Methanobacteriota</taxon>
        <taxon>Stenosarchaea group</taxon>
        <taxon>Methanomicrobia</taxon>
        <taxon>Methanosarcinales</taxon>
        <taxon>Methanosarcinaceae</taxon>
        <taxon>Methanolobus</taxon>
    </lineage>
</organism>
<dbReference type="OrthoDB" id="324613at2157"/>
<dbReference type="Proteomes" id="UP000199259">
    <property type="component" value="Unassembled WGS sequence"/>
</dbReference>
<protein>
    <submittedName>
        <fullName evidence="2">Uncharacterized protein</fullName>
    </submittedName>
</protein>
<dbReference type="AlphaFoldDB" id="A0A7Z7AYZ1"/>
<evidence type="ECO:0000256" key="1">
    <source>
        <dbReference type="SAM" id="Phobius"/>
    </source>
</evidence>
<keyword evidence="3" id="KW-1185">Reference proteome</keyword>
<gene>
    <name evidence="2" type="ORF">SAMN04488589_2615</name>
</gene>
<sequence>MRAKAPFSISKDNIAQIYTLEALIAATIIIGVLIFSIQATSLTPLTSSTANAHVETHLYTIGQDILNSLDYSQNGEDSDLKKDILNWDGDSYSWNSVTYAHTNKTLVNSSTADMLKTVIVPRGIAHNVEFTWIDNNGNTITLPYIYNGEPSNNAVVVSKKLLLSNSDMQTPSQFATTTGIGDMDTNTDFYSLIDVRLTLWRM</sequence>
<comment type="caution">
    <text evidence="2">The sequence shown here is derived from an EMBL/GenBank/DDBJ whole genome shotgun (WGS) entry which is preliminary data.</text>
</comment>
<dbReference type="InterPro" id="IPR055712">
    <property type="entry name" value="DUF7288"/>
</dbReference>
<evidence type="ECO:0000313" key="3">
    <source>
        <dbReference type="Proteomes" id="UP000199259"/>
    </source>
</evidence>
<keyword evidence="1" id="KW-1133">Transmembrane helix</keyword>
<dbReference type="RefSeq" id="WP_091710888.1">
    <property type="nucleotide sequence ID" value="NZ_FNCA01000011.1"/>
</dbReference>
<evidence type="ECO:0000313" key="2">
    <source>
        <dbReference type="EMBL" id="SDG29336.1"/>
    </source>
</evidence>
<dbReference type="Pfam" id="PF23959">
    <property type="entry name" value="DUF7288"/>
    <property type="match status" value="1"/>
</dbReference>
<keyword evidence="1" id="KW-0472">Membrane</keyword>
<accession>A0A7Z7AYZ1</accession>
<reference evidence="2 3" key="1">
    <citation type="submission" date="2016-10" db="EMBL/GenBank/DDBJ databases">
        <authorList>
            <person name="Varghese N."/>
            <person name="Submissions S."/>
        </authorList>
    </citation>
    <scope>NUCLEOTIDE SEQUENCE [LARGE SCALE GENOMIC DNA]</scope>
    <source>
        <strain evidence="2 3">PL 12/M</strain>
    </source>
</reference>